<reference evidence="1 2" key="1">
    <citation type="submission" date="2020-08" db="EMBL/GenBank/DDBJ databases">
        <title>Cohnella phylogeny.</title>
        <authorList>
            <person name="Dunlap C."/>
        </authorList>
    </citation>
    <scope>NUCLEOTIDE SEQUENCE [LARGE SCALE GENOMIC DNA]</scope>
    <source>
        <strain evidence="1 2">DSM 25241</strain>
    </source>
</reference>
<dbReference type="SUPFAM" id="SSF53474">
    <property type="entry name" value="alpha/beta-Hydrolases"/>
    <property type="match status" value="1"/>
</dbReference>
<evidence type="ECO:0008006" key="3">
    <source>
        <dbReference type="Google" id="ProtNLM"/>
    </source>
</evidence>
<evidence type="ECO:0000313" key="1">
    <source>
        <dbReference type="EMBL" id="MBB6637229.1"/>
    </source>
</evidence>
<dbReference type="AlphaFoldDB" id="A0A841T2H4"/>
<dbReference type="Proteomes" id="UP000535838">
    <property type="component" value="Unassembled WGS sequence"/>
</dbReference>
<dbReference type="InterPro" id="IPR029058">
    <property type="entry name" value="AB_hydrolase_fold"/>
</dbReference>
<comment type="caution">
    <text evidence="1">The sequence shown here is derived from an EMBL/GenBank/DDBJ whole genome shotgun (WGS) entry which is preliminary data.</text>
</comment>
<dbReference type="EMBL" id="JACJVQ010000020">
    <property type="protein sequence ID" value="MBB6637229.1"/>
    <property type="molecule type" value="Genomic_DNA"/>
</dbReference>
<name>A0A841T2H4_9BACL</name>
<dbReference type="RefSeq" id="WP_185122433.1">
    <property type="nucleotide sequence ID" value="NZ_JACJVQ010000020.1"/>
</dbReference>
<keyword evidence="2" id="KW-1185">Reference proteome</keyword>
<proteinExistence type="predicted"/>
<evidence type="ECO:0000313" key="2">
    <source>
        <dbReference type="Proteomes" id="UP000535838"/>
    </source>
</evidence>
<accession>A0A841T2H4</accession>
<protein>
    <recommendedName>
        <fullName evidence="3">Alpha/beta hydrolase</fullName>
    </recommendedName>
</protein>
<organism evidence="1 2">
    <name type="scientific">Cohnella thailandensis</name>
    <dbReference type="NCBI Taxonomy" id="557557"/>
    <lineage>
        <taxon>Bacteria</taxon>
        <taxon>Bacillati</taxon>
        <taxon>Bacillota</taxon>
        <taxon>Bacilli</taxon>
        <taxon>Bacillales</taxon>
        <taxon>Paenibacillaceae</taxon>
        <taxon>Cohnella</taxon>
    </lineage>
</organism>
<sequence>MNLYLLAGVKTAPLFMERFRLALHRQLTEAGHSVHSRLLYPYGDWSRSAIVQVREIAHDMRLGYSRMAKSIGGTRARKEIDSERRESAAGSSLEPLLLVGHSGGGTAAVHAAVGLKEEWKGPICIVLIGSPKSRIPPELAADTFYLYAEGTLRGRRRLDPITRLGTFGGWGLAETSAWPRWDRSRHGPGQADSVPIIGGHADYFRESEAYVNEAGLTNLQLTMGKVWAWLQTRLPGSGSFAAD</sequence>
<gene>
    <name evidence="1" type="ORF">H7B67_24140</name>
</gene>